<protein>
    <submittedName>
        <fullName evidence="1">Uncharacterized protein</fullName>
    </submittedName>
</protein>
<keyword evidence="2" id="KW-1185">Reference proteome</keyword>
<accession>A0ABY5XED6</accession>
<proteinExistence type="predicted"/>
<sequence>MSSTPDDAEWLDEFIYDAKDLVVAETADRLDHLVAAAPVVDPINIATAHFVPARMLEGLRYQDAVLVVNPWKQLYEICRAGGVG</sequence>
<dbReference type="EMBL" id="CP104143">
    <property type="protein sequence ID" value="UWU12866.1"/>
    <property type="molecule type" value="Genomic_DNA"/>
</dbReference>
<name>A0ABY5XED6_RHISU</name>
<reference evidence="1" key="1">
    <citation type="submission" date="2022-09" db="EMBL/GenBank/DDBJ databases">
        <title>Australian commercial rhizobial inoculants.</title>
        <authorList>
            <person name="Kohlmeier M.G."/>
            <person name="O'Hara G.W."/>
            <person name="Colombi E."/>
            <person name="Ramsay J.P."/>
            <person name="Terpolilli J."/>
        </authorList>
    </citation>
    <scope>NUCLEOTIDE SEQUENCE</scope>
    <source>
        <strain evidence="1">WSM1592</strain>
    </source>
</reference>
<dbReference type="Proteomes" id="UP001060123">
    <property type="component" value="Chromosome"/>
</dbReference>
<organism evidence="1 2">
    <name type="scientific">Rhizobium sullae</name>
    <name type="common">Rhizobium hedysari</name>
    <dbReference type="NCBI Taxonomy" id="50338"/>
    <lineage>
        <taxon>Bacteria</taxon>
        <taxon>Pseudomonadati</taxon>
        <taxon>Pseudomonadota</taxon>
        <taxon>Alphaproteobacteria</taxon>
        <taxon>Hyphomicrobiales</taxon>
        <taxon>Rhizobiaceae</taxon>
        <taxon>Rhizobium/Agrobacterium group</taxon>
        <taxon>Rhizobium</taxon>
    </lineage>
</organism>
<evidence type="ECO:0000313" key="2">
    <source>
        <dbReference type="Proteomes" id="UP001060123"/>
    </source>
</evidence>
<evidence type="ECO:0000313" key="1">
    <source>
        <dbReference type="EMBL" id="UWU12866.1"/>
    </source>
</evidence>
<gene>
    <name evidence="1" type="ORF">N2599_11855</name>
</gene>